<dbReference type="EMBL" id="PIPF01000005">
    <property type="protein sequence ID" value="RWU84359.1"/>
    <property type="molecule type" value="Genomic_DNA"/>
</dbReference>
<dbReference type="OrthoDB" id="9803968at2"/>
<accession>A0A444B7G7</accession>
<dbReference type="AlphaFoldDB" id="A0A444B7G7"/>
<evidence type="ECO:0000259" key="4">
    <source>
        <dbReference type="Pfam" id="PF00501"/>
    </source>
</evidence>
<keyword evidence="6" id="KW-1185">Reference proteome</keyword>
<evidence type="ECO:0000256" key="2">
    <source>
        <dbReference type="ARBA" id="ARBA00022840"/>
    </source>
</evidence>
<comment type="caution">
    <text evidence="5">The sequence shown here is derived from an EMBL/GenBank/DDBJ whole genome shotgun (WGS) entry which is preliminary data.</text>
</comment>
<dbReference type="InterPro" id="IPR045851">
    <property type="entry name" value="AMP-bd_C_sf"/>
</dbReference>
<sequence>MRRPAVTRTHATGGPLELTQADLLPLRAWRRAHEEPAHPSFARWVDDAWETITARHHLVALTSAARGLVASGVEAGDRVALMADTRYEWLLLDEAVWAVGAGTVPVYPSSSAGQLEWILRDSGARLLLVGTADQAETARGLGLDVEVLVIDEDALEVLGERGRQVPEARVIERRDAVTLDDLAGIVYTSGTTGRPKGVVLTHRHLAAEVAGCLDHPIGSVGRPGRRILIFLPMAHVLARSVAYIAAQSGATVGFWADFGSIVDKLGSFRPHMVVGVPRVFEKVHDGVRSQASGQRVSAVVFTKGEQVALACSRAIGEGEGRPSLPLRLAHAVFDRLLYTKVRAALGGEMEYVISGGGALGERLGHFFRGVGVPVHEGYGLTETCAAITVNGPGVQRVGTVGRPLPGNEVRVADDGAISVRGAVVTDGYWGNDEATREAIVDGWFATGDLGTLDDDGYLTITGRAKEIIVTAGGKNVSPGPLEDVLRTHPLVSQAMVVGDGRPFVGALITLDPERERPADPQAELQQVVDEANALVSKAEGIKRFVVLDDDFTEESGELTATQKLKRHVITQQRADVIEGLYSRR</sequence>
<comment type="catalytic activity">
    <reaction evidence="3">
        <text>a long-chain fatty acid + ATP + CoA = a long-chain fatty acyl-CoA + AMP + diphosphate</text>
        <dbReference type="Rhea" id="RHEA:15421"/>
        <dbReference type="ChEBI" id="CHEBI:30616"/>
        <dbReference type="ChEBI" id="CHEBI:33019"/>
        <dbReference type="ChEBI" id="CHEBI:57287"/>
        <dbReference type="ChEBI" id="CHEBI:57560"/>
        <dbReference type="ChEBI" id="CHEBI:83139"/>
        <dbReference type="ChEBI" id="CHEBI:456215"/>
        <dbReference type="EC" id="6.2.1.3"/>
    </reaction>
    <physiologicalReaction direction="left-to-right" evidence="3">
        <dbReference type="Rhea" id="RHEA:15422"/>
    </physiologicalReaction>
</comment>
<dbReference type="Pfam" id="PF23562">
    <property type="entry name" value="AMP-binding_C_3"/>
    <property type="match status" value="1"/>
</dbReference>
<dbReference type="PANTHER" id="PTHR43272:SF33">
    <property type="entry name" value="AMP-BINDING DOMAIN-CONTAINING PROTEIN-RELATED"/>
    <property type="match status" value="1"/>
</dbReference>
<dbReference type="PROSITE" id="PS00455">
    <property type="entry name" value="AMP_BINDING"/>
    <property type="match status" value="1"/>
</dbReference>
<evidence type="ECO:0000256" key="3">
    <source>
        <dbReference type="ARBA" id="ARBA00024484"/>
    </source>
</evidence>
<dbReference type="Gene3D" id="3.40.50.12780">
    <property type="entry name" value="N-terminal domain of ligase-like"/>
    <property type="match status" value="1"/>
</dbReference>
<dbReference type="InterPro" id="IPR000873">
    <property type="entry name" value="AMP-dep_synth/lig_dom"/>
</dbReference>
<evidence type="ECO:0000256" key="1">
    <source>
        <dbReference type="ARBA" id="ARBA00022741"/>
    </source>
</evidence>
<organism evidence="5 6">
    <name type="scientific">Janibacter hoylei PVAS-1</name>
    <dbReference type="NCBI Taxonomy" id="1210046"/>
    <lineage>
        <taxon>Bacteria</taxon>
        <taxon>Bacillati</taxon>
        <taxon>Actinomycetota</taxon>
        <taxon>Actinomycetes</taxon>
        <taxon>Micrococcales</taxon>
        <taxon>Intrasporangiaceae</taxon>
        <taxon>Janibacter</taxon>
    </lineage>
</organism>
<reference evidence="5 6" key="1">
    <citation type="journal article" date="2009" name="Int. J. Syst. Evol. Microbiol.">
        <title>Janibacter hoylei sp. nov., Bacillus isronensis sp. nov. and Bacillus aryabhattai sp. nov., isolated from cryotubes used for collecting air from the upper atmosphere.</title>
        <authorList>
            <person name="Shivaji S."/>
            <person name="Chaturvedi P."/>
            <person name="Begum Z."/>
            <person name="Pindi P.K."/>
            <person name="Manorama R."/>
            <person name="Padmanaban D.A."/>
            <person name="Shouche Y.S."/>
            <person name="Pawar S."/>
            <person name="Vaishampayan P."/>
            <person name="Dutt C.B."/>
            <person name="Datta G.N."/>
            <person name="Manchanda R.K."/>
            <person name="Rao U.R."/>
            <person name="Bhargava P.M."/>
            <person name="Narlikar J.V."/>
        </authorList>
    </citation>
    <scope>NUCLEOTIDE SEQUENCE [LARGE SCALE GENOMIC DNA]</scope>
    <source>
        <strain evidence="5 6">PVAS-1</strain>
    </source>
</reference>
<keyword evidence="5" id="KW-0436">Ligase</keyword>
<dbReference type="InterPro" id="IPR020845">
    <property type="entry name" value="AMP-binding_CS"/>
</dbReference>
<feature type="domain" description="AMP-dependent synthetase/ligase" evidence="4">
    <location>
        <begin position="30"/>
        <end position="429"/>
    </location>
</feature>
<dbReference type="CDD" id="cd05907">
    <property type="entry name" value="VL_LC_FACS_like"/>
    <property type="match status" value="1"/>
</dbReference>
<dbReference type="GO" id="GO:0004467">
    <property type="term" value="F:long-chain fatty acid-CoA ligase activity"/>
    <property type="evidence" value="ECO:0007669"/>
    <property type="project" value="UniProtKB-EC"/>
</dbReference>
<dbReference type="SUPFAM" id="SSF56801">
    <property type="entry name" value="Acetyl-CoA synthetase-like"/>
    <property type="match status" value="1"/>
</dbReference>
<proteinExistence type="predicted"/>
<evidence type="ECO:0000313" key="5">
    <source>
        <dbReference type="EMBL" id="RWU84359.1"/>
    </source>
</evidence>
<gene>
    <name evidence="5" type="ORF">CWN80_05975</name>
</gene>
<dbReference type="GO" id="GO:0005524">
    <property type="term" value="F:ATP binding"/>
    <property type="evidence" value="ECO:0007669"/>
    <property type="project" value="UniProtKB-KW"/>
</dbReference>
<dbReference type="GO" id="GO:0016020">
    <property type="term" value="C:membrane"/>
    <property type="evidence" value="ECO:0007669"/>
    <property type="project" value="TreeGrafter"/>
</dbReference>
<dbReference type="PANTHER" id="PTHR43272">
    <property type="entry name" value="LONG-CHAIN-FATTY-ACID--COA LIGASE"/>
    <property type="match status" value="1"/>
</dbReference>
<dbReference type="Gene3D" id="3.30.300.30">
    <property type="match status" value="1"/>
</dbReference>
<name>A0A444B7G7_9MICO</name>
<protein>
    <submittedName>
        <fullName evidence="5">Long-chain fatty acid--CoA ligase</fullName>
    </submittedName>
</protein>
<evidence type="ECO:0000313" key="6">
    <source>
        <dbReference type="Proteomes" id="UP000288711"/>
    </source>
</evidence>
<keyword evidence="1" id="KW-0547">Nucleotide-binding</keyword>
<keyword evidence="2" id="KW-0067">ATP-binding</keyword>
<dbReference type="Proteomes" id="UP000288711">
    <property type="component" value="Unassembled WGS sequence"/>
</dbReference>
<dbReference type="Pfam" id="PF00501">
    <property type="entry name" value="AMP-binding"/>
    <property type="match status" value="1"/>
</dbReference>
<dbReference type="InterPro" id="IPR042099">
    <property type="entry name" value="ANL_N_sf"/>
</dbReference>